<evidence type="ECO:0000313" key="2">
    <source>
        <dbReference type="EMBL" id="KMS56686.1"/>
    </source>
</evidence>
<organism evidence="2 3">
    <name type="scientific">Novosphingobium barchaimii LL02</name>
    <dbReference type="NCBI Taxonomy" id="1114963"/>
    <lineage>
        <taxon>Bacteria</taxon>
        <taxon>Pseudomonadati</taxon>
        <taxon>Pseudomonadota</taxon>
        <taxon>Alphaproteobacteria</taxon>
        <taxon>Sphingomonadales</taxon>
        <taxon>Sphingomonadaceae</taxon>
        <taxon>Novosphingobium</taxon>
    </lineage>
</organism>
<accession>A0A0J7XYD6</accession>
<dbReference type="PATRIC" id="fig|1114963.3.peg.2061"/>
<dbReference type="RefSeq" id="WP_059151306.1">
    <property type="nucleotide sequence ID" value="NZ_KQ130453.1"/>
</dbReference>
<feature type="signal peptide" evidence="1">
    <location>
        <begin position="1"/>
        <end position="22"/>
    </location>
</feature>
<dbReference type="OrthoDB" id="7573508at2"/>
<keyword evidence="3" id="KW-1185">Reference proteome</keyword>
<evidence type="ECO:0008006" key="4">
    <source>
        <dbReference type="Google" id="ProtNLM"/>
    </source>
</evidence>
<sequence>MKRAALFAVVLASCIAASPLMAAAVRPDLPPPAPEMPYSPVFCAARNISAGFGVFDGVHTARRGDLIVPPRDYASGLHSPQAPRLDEAGIYDIAFLGIDGEDMMLELRDYLSPEAREPVATRIFSYPAATRSIQLRHIVLSIQSASELSIVYRSAIAAAVADDAVSTDEDGPTEQVVNDYCRLNGMPAIDVAGPR</sequence>
<comment type="caution">
    <text evidence="2">The sequence shown here is derived from an EMBL/GenBank/DDBJ whole genome shotgun (WGS) entry which is preliminary data.</text>
</comment>
<protein>
    <recommendedName>
        <fullName evidence="4">DUF1254 domain-containing protein</fullName>
    </recommendedName>
</protein>
<gene>
    <name evidence="2" type="ORF">V474_16145</name>
</gene>
<dbReference type="AlphaFoldDB" id="A0A0J7XYD6"/>
<evidence type="ECO:0000313" key="3">
    <source>
        <dbReference type="Proteomes" id="UP000052268"/>
    </source>
</evidence>
<dbReference type="Proteomes" id="UP000052268">
    <property type="component" value="Unassembled WGS sequence"/>
</dbReference>
<name>A0A0J7XYD6_9SPHN</name>
<feature type="chain" id="PRO_5005291679" description="DUF1254 domain-containing protein" evidence="1">
    <location>
        <begin position="23"/>
        <end position="195"/>
    </location>
</feature>
<evidence type="ECO:0000256" key="1">
    <source>
        <dbReference type="SAM" id="SignalP"/>
    </source>
</evidence>
<keyword evidence="1" id="KW-0732">Signal</keyword>
<reference evidence="2 3" key="1">
    <citation type="journal article" date="2015" name="G3 (Bethesda)">
        <title>Insights into Ongoing Evolution of the Hexachlorocyclohexane Catabolic Pathway from Comparative Genomics of Ten Sphingomonadaceae Strains.</title>
        <authorList>
            <person name="Pearce S.L."/>
            <person name="Oakeshott J.G."/>
            <person name="Pandey G."/>
        </authorList>
    </citation>
    <scope>NUCLEOTIDE SEQUENCE [LARGE SCALE GENOMIC DNA]</scope>
    <source>
        <strain evidence="2 3">LL02</strain>
    </source>
</reference>
<dbReference type="EMBL" id="JACU01000004">
    <property type="protein sequence ID" value="KMS56686.1"/>
    <property type="molecule type" value="Genomic_DNA"/>
</dbReference>
<proteinExistence type="predicted"/>